<sequence>MRPARLTRRAGRTTGLGGFLLKPFLFLDVDGPLNVFEAALPGPDGYQSHYLRPQSWLAQYPHLLEDDVPDLLVRLHPEHGAELLDLPFEHVWATTWEEDANRYIGPRIGLPPLPVVNWTEPNAFSLDGTYFKTADVVRFAGGRPFAWVDDQLHDADRDYVRRHHPGPALLYDVDPSVGLTIEDFEALAQWAGELVTPTAP</sequence>
<dbReference type="Proteomes" id="UP000305921">
    <property type="component" value="Unassembled WGS sequence"/>
</dbReference>
<comment type="caution">
    <text evidence="1">The sequence shown here is derived from an EMBL/GenBank/DDBJ whole genome shotgun (WGS) entry which is preliminary data.</text>
</comment>
<evidence type="ECO:0000313" key="1">
    <source>
        <dbReference type="EMBL" id="TLQ39428.1"/>
    </source>
</evidence>
<name>A0A5R9DUK6_9ACTN</name>
<gene>
    <name evidence="1" type="ORF">FEF34_39315</name>
</gene>
<evidence type="ECO:0008006" key="3">
    <source>
        <dbReference type="Google" id="ProtNLM"/>
    </source>
</evidence>
<organism evidence="1 2">
    <name type="scientific">Streptomyces marianii</name>
    <dbReference type="NCBI Taxonomy" id="1817406"/>
    <lineage>
        <taxon>Bacteria</taxon>
        <taxon>Bacillati</taxon>
        <taxon>Actinomycetota</taxon>
        <taxon>Actinomycetes</taxon>
        <taxon>Kitasatosporales</taxon>
        <taxon>Streptomycetaceae</taxon>
        <taxon>Streptomyces</taxon>
    </lineage>
</organism>
<reference evidence="1 2" key="1">
    <citation type="submission" date="2019-05" db="EMBL/GenBank/DDBJ databases">
        <title>Streptomyces marianii sp. nov., a novel marine actinomycete from southern coast of India.</title>
        <authorList>
            <person name="Iniyan A.M."/>
            <person name="Wink J."/>
            <person name="Ramprasad E."/>
            <person name="Ramana C.V."/>
            <person name="Bunk B."/>
            <person name="Sproer C."/>
            <person name="Joseph F.-J.R.S."/>
            <person name="Vincent S.G.P."/>
        </authorList>
    </citation>
    <scope>NUCLEOTIDE SEQUENCE [LARGE SCALE GENOMIC DNA]</scope>
    <source>
        <strain evidence="1 2">ICN19</strain>
    </source>
</reference>
<evidence type="ECO:0000313" key="2">
    <source>
        <dbReference type="Proteomes" id="UP000305921"/>
    </source>
</evidence>
<dbReference type="OrthoDB" id="5124141at2"/>
<proteinExistence type="predicted"/>
<dbReference type="EMBL" id="VAWE01000002">
    <property type="protein sequence ID" value="TLQ39428.1"/>
    <property type="molecule type" value="Genomic_DNA"/>
</dbReference>
<keyword evidence="2" id="KW-1185">Reference proteome</keyword>
<dbReference type="AlphaFoldDB" id="A0A5R9DUK6"/>
<protein>
    <recommendedName>
        <fullName evidence="3">Secreted protein</fullName>
    </recommendedName>
</protein>
<accession>A0A5R9DUK6</accession>